<dbReference type="Proteomes" id="UP000612055">
    <property type="component" value="Unassembled WGS sequence"/>
</dbReference>
<dbReference type="GO" id="GO:0010276">
    <property type="term" value="F:phytol kinase activity"/>
    <property type="evidence" value="ECO:0007669"/>
    <property type="project" value="UniProtKB-EC"/>
</dbReference>
<keyword evidence="4" id="KW-0934">Plastid</keyword>
<evidence type="ECO:0000256" key="17">
    <source>
        <dbReference type="PROSITE-ProRule" id="PRU00134"/>
    </source>
</evidence>
<evidence type="ECO:0000256" key="14">
    <source>
        <dbReference type="ARBA" id="ARBA00024015"/>
    </source>
</evidence>
<dbReference type="Gene3D" id="6.10.140.2220">
    <property type="match status" value="1"/>
</dbReference>
<feature type="domain" description="MYND-type" evidence="18">
    <location>
        <begin position="813"/>
        <end position="855"/>
    </location>
</feature>
<comment type="subcellular location">
    <subcellularLocation>
        <location evidence="1">Plastid</location>
        <location evidence="1">Chloroplast membrane</location>
        <topology evidence="1">Multi-pass membrane protein</topology>
    </subcellularLocation>
</comment>
<accession>A0A836BWL1</accession>
<keyword evidence="13" id="KW-0472">Membrane</keyword>
<dbReference type="GO" id="GO:0016020">
    <property type="term" value="C:membrane"/>
    <property type="evidence" value="ECO:0007669"/>
    <property type="project" value="UniProtKB-SubCell"/>
</dbReference>
<keyword evidence="5" id="KW-0808">Transferase</keyword>
<keyword evidence="3" id="KW-0150">Chloroplast</keyword>
<dbReference type="GO" id="GO:0008270">
    <property type="term" value="F:zinc ion binding"/>
    <property type="evidence" value="ECO:0007669"/>
    <property type="project" value="UniProtKB-KW"/>
</dbReference>
<evidence type="ECO:0000256" key="15">
    <source>
        <dbReference type="ARBA" id="ARBA00039024"/>
    </source>
</evidence>
<evidence type="ECO:0000256" key="8">
    <source>
        <dbReference type="ARBA" id="ARBA00022771"/>
    </source>
</evidence>
<keyword evidence="20" id="KW-1185">Reference proteome</keyword>
<proteinExistence type="inferred from homology"/>
<dbReference type="EC" id="2.7.1.182" evidence="15"/>
<reference evidence="19" key="1">
    <citation type="journal article" date="2020" name="bioRxiv">
        <title>Comparative genomics of Chlamydomonas.</title>
        <authorList>
            <person name="Craig R.J."/>
            <person name="Hasan A.R."/>
            <person name="Ness R.W."/>
            <person name="Keightley P.D."/>
        </authorList>
    </citation>
    <scope>NUCLEOTIDE SEQUENCE</scope>
    <source>
        <strain evidence="19">CCAP 11/70</strain>
    </source>
</reference>
<keyword evidence="7" id="KW-0479">Metal-binding</keyword>
<evidence type="ECO:0000256" key="5">
    <source>
        <dbReference type="ARBA" id="ARBA00022679"/>
    </source>
</evidence>
<dbReference type="PROSITE" id="PS50865">
    <property type="entry name" value="ZF_MYND_2"/>
    <property type="match status" value="1"/>
</dbReference>
<dbReference type="PANTHER" id="PTHR32523:SF8">
    <property type="entry name" value="DOLICHOL KINASE"/>
    <property type="match status" value="1"/>
</dbReference>
<comment type="pathway">
    <text evidence="14">Cofactor biosynthesis; tocopherol biosynthesis.</text>
</comment>
<comment type="similarity">
    <text evidence="2">Belongs to the polyprenol kinase family.</text>
</comment>
<evidence type="ECO:0000256" key="11">
    <source>
        <dbReference type="ARBA" id="ARBA00022946"/>
    </source>
</evidence>
<evidence type="ECO:0000313" key="20">
    <source>
        <dbReference type="Proteomes" id="UP000612055"/>
    </source>
</evidence>
<evidence type="ECO:0000256" key="2">
    <source>
        <dbReference type="ARBA" id="ARBA00010794"/>
    </source>
</evidence>
<evidence type="ECO:0000256" key="4">
    <source>
        <dbReference type="ARBA" id="ARBA00022640"/>
    </source>
</evidence>
<dbReference type="GO" id="GO:0009507">
    <property type="term" value="C:chloroplast"/>
    <property type="evidence" value="ECO:0007669"/>
    <property type="project" value="UniProtKB-SubCell"/>
</dbReference>
<evidence type="ECO:0000259" key="18">
    <source>
        <dbReference type="PROSITE" id="PS50865"/>
    </source>
</evidence>
<evidence type="ECO:0000256" key="13">
    <source>
        <dbReference type="ARBA" id="ARBA00023136"/>
    </source>
</evidence>
<comment type="catalytic activity">
    <reaction evidence="16">
        <text>phytol + CTP = phytyl phosphate + CDP + H(+)</text>
        <dbReference type="Rhea" id="RHEA:38055"/>
        <dbReference type="ChEBI" id="CHEBI:15378"/>
        <dbReference type="ChEBI" id="CHEBI:17327"/>
        <dbReference type="ChEBI" id="CHEBI:37563"/>
        <dbReference type="ChEBI" id="CHEBI:58069"/>
        <dbReference type="ChEBI" id="CHEBI:75483"/>
        <dbReference type="EC" id="2.7.1.182"/>
    </reaction>
</comment>
<evidence type="ECO:0000256" key="9">
    <source>
        <dbReference type="ARBA" id="ARBA00022777"/>
    </source>
</evidence>
<comment type="caution">
    <text evidence="19">The sequence shown here is derived from an EMBL/GenBank/DDBJ whole genome shotgun (WGS) entry which is preliminary data.</text>
</comment>
<sequence>MLAVAAAERAILTALAEAVAFATRKEIVDSSEACEEHLHRIAERILFVAGTLLHAAASPTSAPTSKAAACDLAAALLKCQTLHAAARQSAAALSQLASQSGPEALSASGVRLRQRAAELLTVNLQLVFIMSTLALERADKARVAAILSDLQESALLSHVGRLVITLLPAPGPAAARGPPGPPAPPAQLLLAHARAAWAFCTALFIMDGLYDALDKAARPSIRRALGPCVLHAAAVLGTAALSAADLQPCGLPHSPLPQPQFLRGAAEYPCMDHTPLVLLVQELWRDPVPYSRTALWPPVPPRTALRLVRRVLVLASASMRAAAGEYALTPSGMITVDLGWGGRRGASSGTFRFLIQPSEMGALAMQAAYAVVDIAVREPGAWDAEAPNVWGPLFSVAVHASDVLSLGQLDDMASYLGTLVGSAAGPLVGPPGAAPLLVARPAPLPRSAEAALQGGVVPLLESLLRATAELPSGPEARLVGRHVKGLGLEELVLHSPPCQAAAYVATLAKALRRTPAAVLLGGLRSVSAAAAAAPLLALVSAACRLIDCRTLALAYGAVTELAGPVDASAPGSPVFVLALAALQLLPELSRLVIEAAAVHLLEPPSVSSAGEGPRFVDARALIATVVLALLRALWWALNLRRLREAGTDRSHRLASALCLPFLVEEAGAVPLTGALLALLEACGHVPGMDASGMETLAEACLVLEQRYRPRVMLGKHLPQCLPLEEAPAAIARARAAPAAWRPQALRVLAAMLRQSRPGLSDKVSASADIVDGAWFGDGSESEGPLAALEKERLAALRAEACTVLLPACSNPACINLAGDSEAGLKLQHCARCRRASYCCRECQTAHWRSGHKKACGGGGSGSGRAG</sequence>
<keyword evidence="9" id="KW-0418">Kinase</keyword>
<dbReference type="InterPro" id="IPR002893">
    <property type="entry name" value="Znf_MYND"/>
</dbReference>
<dbReference type="PANTHER" id="PTHR32523">
    <property type="entry name" value="PHYTOL KINASE 1, CHLOROPLASTIC"/>
    <property type="match status" value="1"/>
</dbReference>
<dbReference type="InterPro" id="IPR039606">
    <property type="entry name" value="Phytol/farnesol_kinase"/>
</dbReference>
<evidence type="ECO:0000256" key="10">
    <source>
        <dbReference type="ARBA" id="ARBA00022833"/>
    </source>
</evidence>
<keyword evidence="11" id="KW-0809">Transit peptide</keyword>
<evidence type="ECO:0000256" key="12">
    <source>
        <dbReference type="ARBA" id="ARBA00022989"/>
    </source>
</evidence>
<dbReference type="Pfam" id="PF01753">
    <property type="entry name" value="zf-MYND"/>
    <property type="match status" value="1"/>
</dbReference>
<keyword evidence="10" id="KW-0862">Zinc</keyword>
<evidence type="ECO:0000313" key="19">
    <source>
        <dbReference type="EMBL" id="KAG2490258.1"/>
    </source>
</evidence>
<gene>
    <name evidence="19" type="ORF">HYH03_011382</name>
</gene>
<evidence type="ECO:0000256" key="6">
    <source>
        <dbReference type="ARBA" id="ARBA00022692"/>
    </source>
</evidence>
<dbReference type="EMBL" id="JAEHOE010000064">
    <property type="protein sequence ID" value="KAG2490258.1"/>
    <property type="molecule type" value="Genomic_DNA"/>
</dbReference>
<keyword evidence="8 17" id="KW-0863">Zinc-finger</keyword>
<evidence type="ECO:0000256" key="16">
    <source>
        <dbReference type="ARBA" id="ARBA00048889"/>
    </source>
</evidence>
<protein>
    <recommendedName>
        <fullName evidence="15">phytol kinase</fullName>
        <ecNumber evidence="15">2.7.1.182</ecNumber>
    </recommendedName>
</protein>
<evidence type="ECO:0000256" key="3">
    <source>
        <dbReference type="ARBA" id="ARBA00022528"/>
    </source>
</evidence>
<name>A0A836BWL1_9CHLO</name>
<dbReference type="SUPFAM" id="SSF144232">
    <property type="entry name" value="HIT/MYND zinc finger-like"/>
    <property type="match status" value="1"/>
</dbReference>
<keyword evidence="12" id="KW-1133">Transmembrane helix</keyword>
<evidence type="ECO:0000256" key="7">
    <source>
        <dbReference type="ARBA" id="ARBA00022723"/>
    </source>
</evidence>
<dbReference type="AlphaFoldDB" id="A0A836BWL1"/>
<organism evidence="19 20">
    <name type="scientific">Edaphochlamys debaryana</name>
    <dbReference type="NCBI Taxonomy" id="47281"/>
    <lineage>
        <taxon>Eukaryota</taxon>
        <taxon>Viridiplantae</taxon>
        <taxon>Chlorophyta</taxon>
        <taxon>core chlorophytes</taxon>
        <taxon>Chlorophyceae</taxon>
        <taxon>CS clade</taxon>
        <taxon>Chlamydomonadales</taxon>
        <taxon>Chlamydomonadales incertae sedis</taxon>
        <taxon>Edaphochlamys</taxon>
    </lineage>
</organism>
<keyword evidence="6" id="KW-0812">Transmembrane</keyword>
<evidence type="ECO:0000256" key="1">
    <source>
        <dbReference type="ARBA" id="ARBA00004508"/>
    </source>
</evidence>